<sequence>MVHNRPILETLLGNLLGGPLRNSTTGLRDRLFKTRDLSIALSALTSLDWKRKATSERHFAEELLKCVDLQQAGDAITISREGLLRRLARGGKEREKDGGGV</sequence>
<gene>
    <name evidence="1" type="ORF">HYALB_00011852</name>
</gene>
<dbReference type="Proteomes" id="UP000701801">
    <property type="component" value="Unassembled WGS sequence"/>
</dbReference>
<dbReference type="OrthoDB" id="3553538at2759"/>
<name>A0A9N9QB15_9HELO</name>
<evidence type="ECO:0000313" key="2">
    <source>
        <dbReference type="Proteomes" id="UP000701801"/>
    </source>
</evidence>
<accession>A0A9N9QB15</accession>
<comment type="caution">
    <text evidence="1">The sequence shown here is derived from an EMBL/GenBank/DDBJ whole genome shotgun (WGS) entry which is preliminary data.</text>
</comment>
<protein>
    <submittedName>
        <fullName evidence="1">Uncharacterized protein</fullName>
    </submittedName>
</protein>
<evidence type="ECO:0000313" key="1">
    <source>
        <dbReference type="EMBL" id="CAG8981017.1"/>
    </source>
</evidence>
<proteinExistence type="predicted"/>
<reference evidence="1" key="1">
    <citation type="submission" date="2021-07" db="EMBL/GenBank/DDBJ databases">
        <authorList>
            <person name="Durling M."/>
        </authorList>
    </citation>
    <scope>NUCLEOTIDE SEQUENCE</scope>
</reference>
<dbReference type="EMBL" id="CAJVRM010000438">
    <property type="protein sequence ID" value="CAG8981017.1"/>
    <property type="molecule type" value="Genomic_DNA"/>
</dbReference>
<keyword evidence="2" id="KW-1185">Reference proteome</keyword>
<organism evidence="1 2">
    <name type="scientific">Hymenoscyphus albidus</name>
    <dbReference type="NCBI Taxonomy" id="595503"/>
    <lineage>
        <taxon>Eukaryota</taxon>
        <taxon>Fungi</taxon>
        <taxon>Dikarya</taxon>
        <taxon>Ascomycota</taxon>
        <taxon>Pezizomycotina</taxon>
        <taxon>Leotiomycetes</taxon>
        <taxon>Helotiales</taxon>
        <taxon>Helotiaceae</taxon>
        <taxon>Hymenoscyphus</taxon>
    </lineage>
</organism>
<dbReference type="AlphaFoldDB" id="A0A9N9QB15"/>